<keyword evidence="2" id="KW-1185">Reference proteome</keyword>
<evidence type="ECO:0000313" key="1">
    <source>
        <dbReference type="EMBL" id="PTW61993.1"/>
    </source>
</evidence>
<protein>
    <submittedName>
        <fullName evidence="1">Uncharacterized protein DUF2380</fullName>
    </submittedName>
</protein>
<sequence length="177" mass="18659">MRRVAAIGFAVATGIMAGIWSGAAAARDTRVAVFPFAFRDTSIEGEVGGVNPAETERLLRITREAEDRIAARGADLVDLSALKDDVATLPAPWNCLDCAARLAGTAGADVSITGFVHKVSTLIQSISIIACDARTGKMLGNASVSIRGNTDEAWKRGVDYILDRGLLGEEVETALKQ</sequence>
<evidence type="ECO:0000313" key="2">
    <source>
        <dbReference type="Proteomes" id="UP000244081"/>
    </source>
</evidence>
<proteinExistence type="predicted"/>
<reference evidence="1 2" key="1">
    <citation type="submission" date="2018-04" db="EMBL/GenBank/DDBJ databases">
        <title>Genomic Encyclopedia of Archaeal and Bacterial Type Strains, Phase II (KMG-II): from individual species to whole genera.</title>
        <authorList>
            <person name="Goeker M."/>
        </authorList>
    </citation>
    <scope>NUCLEOTIDE SEQUENCE [LARGE SCALE GENOMIC DNA]</scope>
    <source>
        <strain evidence="1 2">DSM 23382</strain>
    </source>
</reference>
<dbReference type="AlphaFoldDB" id="A0A2T5VE29"/>
<gene>
    <name evidence="1" type="ORF">C8N35_10125</name>
</gene>
<dbReference type="Pfam" id="PF11684">
    <property type="entry name" value="DUF3280"/>
    <property type="match status" value="1"/>
</dbReference>
<organism evidence="1 2">
    <name type="scientific">Breoghania corrubedonensis</name>
    <dbReference type="NCBI Taxonomy" id="665038"/>
    <lineage>
        <taxon>Bacteria</taxon>
        <taxon>Pseudomonadati</taxon>
        <taxon>Pseudomonadota</taxon>
        <taxon>Alphaproteobacteria</taxon>
        <taxon>Hyphomicrobiales</taxon>
        <taxon>Stappiaceae</taxon>
        <taxon>Breoghania</taxon>
    </lineage>
</organism>
<dbReference type="RefSeq" id="WP_107987622.1">
    <property type="nucleotide sequence ID" value="NZ_QAYG01000001.1"/>
</dbReference>
<dbReference type="OrthoDB" id="8089716at2"/>
<dbReference type="EMBL" id="QAYG01000001">
    <property type="protein sequence ID" value="PTW61993.1"/>
    <property type="molecule type" value="Genomic_DNA"/>
</dbReference>
<dbReference type="InterPro" id="IPR021698">
    <property type="entry name" value="DUF3280"/>
</dbReference>
<name>A0A2T5VE29_9HYPH</name>
<dbReference type="Proteomes" id="UP000244081">
    <property type="component" value="Unassembled WGS sequence"/>
</dbReference>
<comment type="caution">
    <text evidence="1">The sequence shown here is derived from an EMBL/GenBank/DDBJ whole genome shotgun (WGS) entry which is preliminary data.</text>
</comment>
<accession>A0A2T5VE29</accession>